<sequence length="195" mass="21711">MRKLRVGFDVDEVLYPWVETFRHHLHTTQGWTVDRMPDPTRYAFGPEWGIAEEREFLDHAVAAARSGLLHSYGAPIAGASEVTRRLVDAGHTVHIVTARRYDDSYGVNDVLMSSTRRWLDQHGIAFTTLDFETDKTAVPTDVYIDDRPENVDAICAAGAVGVLMDASHNQDPACVRRRVTSLAAYAQIVDEVATA</sequence>
<dbReference type="Gene3D" id="3.40.50.1000">
    <property type="entry name" value="HAD superfamily/HAD-like"/>
    <property type="match status" value="1"/>
</dbReference>
<name>A0A5Q6S557_9ACTN</name>
<feature type="active site" description="Proton donor" evidence="2">
    <location>
        <position position="11"/>
    </location>
</feature>
<evidence type="ECO:0000313" key="4">
    <source>
        <dbReference type="Proteomes" id="UP000307768"/>
    </source>
</evidence>
<comment type="caution">
    <text evidence="3">The sequence shown here is derived from an EMBL/GenBank/DDBJ whole genome shotgun (WGS) entry which is preliminary data.</text>
</comment>
<gene>
    <name evidence="3" type="ORF">FE697_005490</name>
</gene>
<dbReference type="AlphaFoldDB" id="A0A5Q6S557"/>
<reference evidence="3 4" key="1">
    <citation type="submission" date="2019-09" db="EMBL/GenBank/DDBJ databases">
        <title>Mumia zhuanghuii sp. nov. isolated from the intestinal contents of plateau pika (Ochotona curzoniae) in the Qinghai-Tibet plateau of China.</title>
        <authorList>
            <person name="Tian Z."/>
        </authorList>
    </citation>
    <scope>NUCLEOTIDE SEQUENCE [LARGE SCALE GENOMIC DNA]</scope>
    <source>
        <strain evidence="4">350</strain>
    </source>
</reference>
<evidence type="ECO:0000313" key="3">
    <source>
        <dbReference type="EMBL" id="KAA1425311.1"/>
    </source>
</evidence>
<dbReference type="GO" id="GO:0008253">
    <property type="term" value="F:5'-nucleotidase activity"/>
    <property type="evidence" value="ECO:0007669"/>
    <property type="project" value="InterPro"/>
</dbReference>
<dbReference type="InterPro" id="IPR036412">
    <property type="entry name" value="HAD-like_sf"/>
</dbReference>
<dbReference type="SUPFAM" id="SSF56784">
    <property type="entry name" value="HAD-like"/>
    <property type="match status" value="1"/>
</dbReference>
<dbReference type="GO" id="GO:0009264">
    <property type="term" value="P:deoxyribonucleotide catabolic process"/>
    <property type="evidence" value="ECO:0007669"/>
    <property type="project" value="InterPro"/>
</dbReference>
<dbReference type="Proteomes" id="UP000307768">
    <property type="component" value="Unassembled WGS sequence"/>
</dbReference>
<protein>
    <recommendedName>
        <fullName evidence="5">Nucleotidase</fullName>
    </recommendedName>
</protein>
<dbReference type="InterPro" id="IPR023214">
    <property type="entry name" value="HAD_sf"/>
</dbReference>
<evidence type="ECO:0008006" key="5">
    <source>
        <dbReference type="Google" id="ProtNLM"/>
    </source>
</evidence>
<accession>A0A5Q6S557</accession>
<feature type="active site" description="Nucleophile" evidence="2">
    <location>
        <position position="9"/>
    </location>
</feature>
<dbReference type="InterPro" id="IPR010708">
    <property type="entry name" value="5'(3')-deoxyribonucleotidase"/>
</dbReference>
<evidence type="ECO:0000256" key="1">
    <source>
        <dbReference type="ARBA" id="ARBA00009589"/>
    </source>
</evidence>
<dbReference type="EMBL" id="VDFQ02000001">
    <property type="protein sequence ID" value="KAA1425311.1"/>
    <property type="molecule type" value="Genomic_DNA"/>
</dbReference>
<dbReference type="Pfam" id="PF06941">
    <property type="entry name" value="NT5C"/>
    <property type="match status" value="1"/>
</dbReference>
<proteinExistence type="inferred from homology"/>
<organism evidence="3 4">
    <name type="scientific">Mumia zhuanghuii</name>
    <dbReference type="NCBI Taxonomy" id="2585211"/>
    <lineage>
        <taxon>Bacteria</taxon>
        <taxon>Bacillati</taxon>
        <taxon>Actinomycetota</taxon>
        <taxon>Actinomycetes</taxon>
        <taxon>Propionibacteriales</taxon>
        <taxon>Nocardioidaceae</taxon>
        <taxon>Mumia</taxon>
    </lineage>
</organism>
<dbReference type="OrthoDB" id="9797415at2"/>
<evidence type="ECO:0000256" key="2">
    <source>
        <dbReference type="PIRSR" id="PIRSR610708-1"/>
    </source>
</evidence>
<dbReference type="RefSeq" id="WP_149768486.1">
    <property type="nucleotide sequence ID" value="NZ_VDFQ02000001.1"/>
</dbReference>
<comment type="similarity">
    <text evidence="1">Belongs to the 5'(3')-deoxyribonucleotidase family.</text>
</comment>